<name>A0A286E3V8_9NEIS</name>
<organism evidence="2 3">
    <name type="scientific">Alysiella filiformis DSM 16848</name>
    <dbReference type="NCBI Taxonomy" id="1120981"/>
    <lineage>
        <taxon>Bacteria</taxon>
        <taxon>Pseudomonadati</taxon>
        <taxon>Pseudomonadota</taxon>
        <taxon>Betaproteobacteria</taxon>
        <taxon>Neisseriales</taxon>
        <taxon>Neisseriaceae</taxon>
        <taxon>Alysiella</taxon>
    </lineage>
</organism>
<gene>
    <name evidence="2" type="ORF">SAMN02746062_00344</name>
</gene>
<reference evidence="2 3" key="1">
    <citation type="submission" date="2017-09" db="EMBL/GenBank/DDBJ databases">
        <authorList>
            <person name="Ehlers B."/>
            <person name="Leendertz F.H."/>
        </authorList>
    </citation>
    <scope>NUCLEOTIDE SEQUENCE [LARGE SCALE GENOMIC DNA]</scope>
    <source>
        <strain evidence="2 3">DSM 16848</strain>
    </source>
</reference>
<dbReference type="Proteomes" id="UP000219669">
    <property type="component" value="Unassembled WGS sequence"/>
</dbReference>
<protein>
    <recommendedName>
        <fullName evidence="4">Cell division protein</fullName>
    </recommendedName>
</protein>
<evidence type="ECO:0000256" key="1">
    <source>
        <dbReference type="SAM" id="MobiDB-lite"/>
    </source>
</evidence>
<sequence>MKWLFITLIGLNLIVFAGMIAGKMWKEYKPAPAVATAQQPTQIIIHANDLSGNGAAALAASGVVLGKGAGGNTSPNVIKQPPVVKPEPPKPQPPLVKDKGGNGNTHKLEALEKPQASYKNCSARVSLPEDDYHRIKGLLGKYPHAASRQVVENTGDEGGQSTSRMNVLFMSVSDQEAGAIQAVVGRYGQLHRAPCNK</sequence>
<dbReference type="EMBL" id="OCNF01000002">
    <property type="protein sequence ID" value="SOD65597.1"/>
    <property type="molecule type" value="Genomic_DNA"/>
</dbReference>
<dbReference type="AlphaFoldDB" id="A0A286E3V8"/>
<dbReference type="RefSeq" id="WP_097113416.1">
    <property type="nucleotide sequence ID" value="NZ_CP083931.1"/>
</dbReference>
<feature type="region of interest" description="Disordered" evidence="1">
    <location>
        <begin position="72"/>
        <end position="106"/>
    </location>
</feature>
<evidence type="ECO:0008006" key="4">
    <source>
        <dbReference type="Google" id="ProtNLM"/>
    </source>
</evidence>
<evidence type="ECO:0000313" key="2">
    <source>
        <dbReference type="EMBL" id="SOD65597.1"/>
    </source>
</evidence>
<feature type="compositionally biased region" description="Basic and acidic residues" evidence="1">
    <location>
        <begin position="96"/>
        <end position="106"/>
    </location>
</feature>
<feature type="compositionally biased region" description="Pro residues" evidence="1">
    <location>
        <begin position="83"/>
        <end position="94"/>
    </location>
</feature>
<accession>A0A286E3V8</accession>
<evidence type="ECO:0000313" key="3">
    <source>
        <dbReference type="Proteomes" id="UP000219669"/>
    </source>
</evidence>
<keyword evidence="3" id="KW-1185">Reference proteome</keyword>
<dbReference type="OrthoDB" id="8613869at2"/>
<proteinExistence type="predicted"/>